<name>A0A1B1DWS0_9APIC</name>
<dbReference type="RefSeq" id="XP_019913774.1">
    <property type="nucleotide sequence ID" value="XM_020058288.1"/>
</dbReference>
<protein>
    <recommendedName>
        <fullName evidence="10">Methyltransferase</fullName>
    </recommendedName>
</protein>
<feature type="transmembrane region" description="Helical" evidence="7">
    <location>
        <begin position="426"/>
        <end position="448"/>
    </location>
</feature>
<feature type="transmembrane region" description="Helical" evidence="7">
    <location>
        <begin position="261"/>
        <end position="285"/>
    </location>
</feature>
<evidence type="ECO:0000256" key="7">
    <source>
        <dbReference type="SAM" id="Phobius"/>
    </source>
</evidence>
<comment type="similarity">
    <text evidence="2">Belongs to the major facilitator superfamily. Folate-biopterin transporter (TC 2.A.71) family.</text>
</comment>
<feature type="transmembrane region" description="Helical" evidence="7">
    <location>
        <begin position="460"/>
        <end position="478"/>
    </location>
</feature>
<organism evidence="8 9">
    <name type="scientific">Plasmodium coatneyi</name>
    <dbReference type="NCBI Taxonomy" id="208452"/>
    <lineage>
        <taxon>Eukaryota</taxon>
        <taxon>Sar</taxon>
        <taxon>Alveolata</taxon>
        <taxon>Apicomplexa</taxon>
        <taxon>Aconoidasida</taxon>
        <taxon>Haemosporida</taxon>
        <taxon>Plasmodiidae</taxon>
        <taxon>Plasmodium</taxon>
    </lineage>
</organism>
<keyword evidence="6 7" id="KW-0472">Membrane</keyword>
<dbReference type="GeneID" id="30908205"/>
<evidence type="ECO:0000256" key="6">
    <source>
        <dbReference type="ARBA" id="ARBA00023136"/>
    </source>
</evidence>
<evidence type="ECO:0000256" key="3">
    <source>
        <dbReference type="ARBA" id="ARBA00022448"/>
    </source>
</evidence>
<dbReference type="Pfam" id="PF10294">
    <property type="entry name" value="Methyltransf_16"/>
    <property type="match status" value="1"/>
</dbReference>
<dbReference type="InterPro" id="IPR019410">
    <property type="entry name" value="Methyltransf_16"/>
</dbReference>
<keyword evidence="3" id="KW-0813">Transport</keyword>
<dbReference type="GO" id="GO:0016020">
    <property type="term" value="C:membrane"/>
    <property type="evidence" value="ECO:0007669"/>
    <property type="project" value="UniProtKB-SubCell"/>
</dbReference>
<feature type="transmembrane region" description="Helical" evidence="7">
    <location>
        <begin position="234"/>
        <end position="255"/>
    </location>
</feature>
<feature type="transmembrane region" description="Helical" evidence="7">
    <location>
        <begin position="393"/>
        <end position="414"/>
    </location>
</feature>
<keyword evidence="4 7" id="KW-0812">Transmembrane</keyword>
<evidence type="ECO:0000313" key="8">
    <source>
        <dbReference type="EMBL" id="ANQ07079.1"/>
    </source>
</evidence>
<evidence type="ECO:0000256" key="4">
    <source>
        <dbReference type="ARBA" id="ARBA00022692"/>
    </source>
</evidence>
<dbReference type="PANTHER" id="PTHR31585">
    <property type="entry name" value="FOLATE-BIOPTERIN TRANSPORTER 1, CHLOROPLASTIC"/>
    <property type="match status" value="1"/>
</dbReference>
<feature type="transmembrane region" description="Helical" evidence="7">
    <location>
        <begin position="171"/>
        <end position="191"/>
    </location>
</feature>
<keyword evidence="9" id="KW-1185">Reference proteome</keyword>
<dbReference type="AlphaFoldDB" id="A0A1B1DWS0"/>
<gene>
    <name evidence="8" type="ORF">PCOAH_00014790</name>
</gene>
<dbReference type="InterPro" id="IPR029063">
    <property type="entry name" value="SAM-dependent_MTases_sf"/>
</dbReference>
<evidence type="ECO:0000313" key="9">
    <source>
        <dbReference type="Proteomes" id="UP000092716"/>
    </source>
</evidence>
<dbReference type="Proteomes" id="UP000092716">
    <property type="component" value="Chromosome 6"/>
</dbReference>
<dbReference type="InterPro" id="IPR039309">
    <property type="entry name" value="BT1"/>
</dbReference>
<dbReference type="SUPFAM" id="SSF53335">
    <property type="entry name" value="S-adenosyl-L-methionine-dependent methyltransferases"/>
    <property type="match status" value="1"/>
</dbReference>
<dbReference type="PANTHER" id="PTHR31585:SF0">
    <property type="entry name" value="FOLATE-BIOPTERIN TRANSPORTER 1, CHLOROPLASTIC"/>
    <property type="match status" value="1"/>
</dbReference>
<proteinExistence type="inferred from homology"/>
<evidence type="ECO:0000256" key="5">
    <source>
        <dbReference type="ARBA" id="ARBA00022989"/>
    </source>
</evidence>
<feature type="transmembrane region" description="Helical" evidence="7">
    <location>
        <begin position="490"/>
        <end position="509"/>
    </location>
</feature>
<dbReference type="OrthoDB" id="370797at2759"/>
<sequence length="971" mass="114730">MKKPGDNNKHIFKRESDSSKITKLMQNISPLFFMSEFLYILFLRYNDYILSTRYKAEISEDVRKNIYNILILLYFLKPFFAFLTDNVYFNINNVVSFLTRKLYELGNFLQDFFYYCTRTVCNGKYILFKIFFGNKYMKDGVSSGSHFLRKAGLSKHSYIDNFVHLPLNRKYYIVLSEFSTTFLLLCIYFFNNKMNCFSYLAVVFLVSSQMLLSSCVFEGIVVERCRRQIHVEKIFYISYVMCIKIFCSLILYYLYILKISIYLLILKSFAIFIISCLCSEETLLLNSSFKIQRNIIQKSENGGVHVKNTVDLFSQFALLKKLLFKENLFKILFLLILFNSSIDTKFSMLQYGVQNYRWPHSLINFIPLVSQSSKLIGISIFQLYTNKKSYKSYAMITILFNVMLKIISFIFLYYNKSTYVSPFLFLLNIIIQNVSIKILSLPILLMCIERAPLNLESTLLNIYIFCFNLSNLISKRYFMWNLILHMSKNVFIILLLSFLTTCSSLLYYFNLSLDSLNSVNASMSCLKEKEDIHLKLSKYEKKNYTPLSDDLFDTCEKKNSSKKFVRFREENIKAEKCKKEPNKSKSNLFRIAPDYSSDSDDNQWLIVDNLKVRERKEKVRTKEPLEHFKYDVVRIRRKEKTIKRKGRPLFCIQNCNNSHLKYARRAKDADCTQNVNKYFVLYMCSSHMDVSPSVRPHNKMYEIYYLNEQEEFEKSKEKGEIHSSLILKNRCVNVEKKKKLIEENAYEGGYTIWECTWEMLKFLHKEGIDFRSKNVLELGCGHGLVGIKVLMDEGNVVFQELNKEVINDVLLPNIRKNLNIKTKKKKLKDKKKCMKIKSQKYNCTVINKPWNKLNKKIKKKKLNPFEFIIGNEILYRKKNYYHILKILKQNMANNGKAYFGTKSYYFGFEDEGVGTNSFVDYVNNNKRFNFRARVVQTNSDKSVYSKDIIEVTFADMGQLPCEVKEMYLEVQ</sequence>
<evidence type="ECO:0008006" key="10">
    <source>
        <dbReference type="Google" id="ProtNLM"/>
    </source>
</evidence>
<dbReference type="SUPFAM" id="SSF103473">
    <property type="entry name" value="MFS general substrate transporter"/>
    <property type="match status" value="1"/>
</dbReference>
<evidence type="ECO:0000256" key="1">
    <source>
        <dbReference type="ARBA" id="ARBA00004141"/>
    </source>
</evidence>
<accession>A0A1B1DWS0</accession>
<comment type="subcellular location">
    <subcellularLocation>
        <location evidence="1">Membrane</location>
        <topology evidence="1">Multi-pass membrane protein</topology>
    </subcellularLocation>
</comment>
<dbReference type="InterPro" id="IPR036259">
    <property type="entry name" value="MFS_trans_sf"/>
</dbReference>
<feature type="transmembrane region" description="Helical" evidence="7">
    <location>
        <begin position="65"/>
        <end position="83"/>
    </location>
</feature>
<dbReference type="Gene3D" id="3.40.50.150">
    <property type="entry name" value="Vaccinia Virus protein VP39"/>
    <property type="match status" value="1"/>
</dbReference>
<feature type="transmembrane region" description="Helical" evidence="7">
    <location>
        <begin position="197"/>
        <end position="222"/>
    </location>
</feature>
<feature type="transmembrane region" description="Helical" evidence="7">
    <location>
        <begin position="362"/>
        <end position="381"/>
    </location>
</feature>
<dbReference type="KEGG" id="pcot:PCOAH_00014790"/>
<dbReference type="EMBL" id="CP016244">
    <property type="protein sequence ID" value="ANQ07079.1"/>
    <property type="molecule type" value="Genomic_DNA"/>
</dbReference>
<evidence type="ECO:0000256" key="2">
    <source>
        <dbReference type="ARBA" id="ARBA00007015"/>
    </source>
</evidence>
<feature type="transmembrane region" description="Helical" evidence="7">
    <location>
        <begin position="21"/>
        <end position="45"/>
    </location>
</feature>
<keyword evidence="5 7" id="KW-1133">Transmembrane helix</keyword>
<dbReference type="VEuPathDB" id="PlasmoDB:PCOAH_00014790"/>
<reference evidence="9" key="1">
    <citation type="submission" date="2016-06" db="EMBL/GenBank/DDBJ databases">
        <title>First high quality genome sequence of Plasmodium coatneyi using continuous long reads from single molecule, real-time sequencing.</title>
        <authorList>
            <person name="Chien J.-T."/>
            <person name="Pakala S.B."/>
            <person name="Geraldo J.A."/>
            <person name="Lapp S.A."/>
            <person name="Barnwell J.W."/>
            <person name="Kissinger J.C."/>
            <person name="Galinski M.R."/>
            <person name="Humphrey J.C."/>
        </authorList>
    </citation>
    <scope>NUCLEOTIDE SEQUENCE [LARGE SCALE GENOMIC DNA]</scope>
    <source>
        <strain evidence="9">Hackeri</strain>
    </source>
</reference>